<evidence type="ECO:0000256" key="3">
    <source>
        <dbReference type="SAM" id="Phobius"/>
    </source>
</evidence>
<keyword evidence="3" id="KW-0812">Transmembrane</keyword>
<proteinExistence type="predicted"/>
<dbReference type="Gene3D" id="3.40.50.150">
    <property type="entry name" value="Vaccinia Virus protein VP39"/>
    <property type="match status" value="1"/>
</dbReference>
<evidence type="ECO:0008006" key="6">
    <source>
        <dbReference type="Google" id="ProtNLM"/>
    </source>
</evidence>
<evidence type="ECO:0000313" key="4">
    <source>
        <dbReference type="EMBL" id="KAK0407051.1"/>
    </source>
</evidence>
<dbReference type="EMBL" id="JAUCMV010000004">
    <property type="protein sequence ID" value="KAK0407051.1"/>
    <property type="molecule type" value="Genomic_DNA"/>
</dbReference>
<sequence length="642" mass="72477">MLLRLRSLRRFLLGAFQSRLPFEQRLRSGLCIFLLVIIFNLLVSPIFCSTTNIIYNWYFGYVLDENYGRLAPESTIEENRNHVVHETICSKLFPDSCFSVVDVFDEKKNEVNRALLVKGFDSEYDTMVRLRKPNGLDFRNSDTRTWKIDHRAITSQYIAAMIAAPFMVGTLSLDNSMNVRKTMLNIGLGGGSLDMFFHIIAPGVNITVVELDPTMVELAQRWFGIVENAHRRTVVGDGIKVIEKTARENHTYDVIVVDACDLSHNLPCPAAGFRDENVIVNIKKLLTPMGCVVVNLLALESETMEKETDSVVELLKSHFPVCVKAWLPDELNIPVVCLPYALENSDISLLLYRKRFEMASAQFGLNVVLKNAIFREPAEESNKQRTMKCIDKECSRRFNGRKGKCKSFWSRVGHVMKFHSIHNYTCPIPRCVMKNTDVYEIGSHLKIMHPNAQTAHRRIYKNVLTRSKNIAIKKIDKYFPEVLPDGTLKHEPEDGDEEAVEPQPKRTSLEQPAPRITLEDLITSHSAPKRTGAVKRGRAAFDVTELSEDSEPENSSASTPSPEAPRSVPVASRTFAPVPIAVARSCSNAIASVKPAEEDDDIIVERHIVRSGQDPVAAVKDYVQRFGIPKAKVIDWRPPRDD</sequence>
<protein>
    <recommendedName>
        <fullName evidence="6">PABS domain-containing protein</fullName>
    </recommendedName>
</protein>
<evidence type="ECO:0000256" key="2">
    <source>
        <dbReference type="SAM" id="MobiDB-lite"/>
    </source>
</evidence>
<dbReference type="PANTHER" id="PTHR43317:SF1">
    <property type="entry name" value="THERMOSPERMINE SYNTHASE ACAULIS5"/>
    <property type="match status" value="1"/>
</dbReference>
<dbReference type="PANTHER" id="PTHR43317">
    <property type="entry name" value="THERMOSPERMINE SYNTHASE ACAULIS5"/>
    <property type="match status" value="1"/>
</dbReference>
<keyword evidence="5" id="KW-1185">Reference proteome</keyword>
<gene>
    <name evidence="4" type="ORF">QR680_018968</name>
</gene>
<reference evidence="4" key="1">
    <citation type="submission" date="2023-06" db="EMBL/GenBank/DDBJ databases">
        <title>Genomic analysis of the entomopathogenic nematode Steinernema hermaphroditum.</title>
        <authorList>
            <person name="Schwarz E.M."/>
            <person name="Heppert J.K."/>
            <person name="Baniya A."/>
            <person name="Schwartz H.T."/>
            <person name="Tan C.-H."/>
            <person name="Antoshechkin I."/>
            <person name="Sternberg P.W."/>
            <person name="Goodrich-Blair H."/>
            <person name="Dillman A.R."/>
        </authorList>
    </citation>
    <scope>NUCLEOTIDE SEQUENCE</scope>
    <source>
        <strain evidence="4">PS9179</strain>
        <tissue evidence="4">Whole animal</tissue>
    </source>
</reference>
<feature type="region of interest" description="Disordered" evidence="2">
    <location>
        <begin position="486"/>
        <end position="569"/>
    </location>
</feature>
<dbReference type="InterPro" id="IPR029063">
    <property type="entry name" value="SAM-dependent_MTases_sf"/>
</dbReference>
<dbReference type="GO" id="GO:0006596">
    <property type="term" value="P:polyamine biosynthetic process"/>
    <property type="evidence" value="ECO:0007669"/>
    <property type="project" value="UniProtKB-KW"/>
</dbReference>
<evidence type="ECO:0000256" key="1">
    <source>
        <dbReference type="ARBA" id="ARBA00023115"/>
    </source>
</evidence>
<keyword evidence="1" id="KW-0620">Polyamine biosynthesis</keyword>
<evidence type="ECO:0000313" key="5">
    <source>
        <dbReference type="Proteomes" id="UP001175271"/>
    </source>
</evidence>
<keyword evidence="3" id="KW-1133">Transmembrane helix</keyword>
<dbReference type="Proteomes" id="UP001175271">
    <property type="component" value="Unassembled WGS sequence"/>
</dbReference>
<organism evidence="4 5">
    <name type="scientific">Steinernema hermaphroditum</name>
    <dbReference type="NCBI Taxonomy" id="289476"/>
    <lineage>
        <taxon>Eukaryota</taxon>
        <taxon>Metazoa</taxon>
        <taxon>Ecdysozoa</taxon>
        <taxon>Nematoda</taxon>
        <taxon>Chromadorea</taxon>
        <taxon>Rhabditida</taxon>
        <taxon>Tylenchina</taxon>
        <taxon>Panagrolaimomorpha</taxon>
        <taxon>Strongyloidoidea</taxon>
        <taxon>Steinernematidae</taxon>
        <taxon>Steinernema</taxon>
    </lineage>
</organism>
<feature type="transmembrane region" description="Helical" evidence="3">
    <location>
        <begin position="29"/>
        <end position="47"/>
    </location>
</feature>
<comment type="caution">
    <text evidence="4">The sequence shown here is derived from an EMBL/GenBank/DDBJ whole genome shotgun (WGS) entry which is preliminary data.</text>
</comment>
<dbReference type="SUPFAM" id="SSF53335">
    <property type="entry name" value="S-adenosyl-L-methionine-dependent methyltransferases"/>
    <property type="match status" value="1"/>
</dbReference>
<dbReference type="Pfam" id="PF01564">
    <property type="entry name" value="Spermine_synth"/>
    <property type="match status" value="1"/>
</dbReference>
<dbReference type="AlphaFoldDB" id="A0AA39HKX2"/>
<accession>A0AA39HKX2</accession>
<name>A0AA39HKX2_9BILA</name>
<keyword evidence="3" id="KW-0472">Membrane</keyword>